<dbReference type="Proteomes" id="UP000030008">
    <property type="component" value="Unassembled WGS sequence"/>
</dbReference>
<proteinExistence type="predicted"/>
<dbReference type="AlphaFoldDB" id="A0A099IA49"/>
<accession>A0A099IA49</accession>
<dbReference type="Pfam" id="PF14354">
    <property type="entry name" value="Lar_restr_allev"/>
    <property type="match status" value="1"/>
</dbReference>
<comment type="caution">
    <text evidence="1">The sequence shown here is derived from an EMBL/GenBank/DDBJ whole genome shotgun (WGS) entry which is preliminary data.</text>
</comment>
<evidence type="ECO:0000313" key="1">
    <source>
        <dbReference type="EMBL" id="KGJ54092.1"/>
    </source>
</evidence>
<evidence type="ECO:0000313" key="2">
    <source>
        <dbReference type="Proteomes" id="UP000030008"/>
    </source>
</evidence>
<evidence type="ECO:0008006" key="3">
    <source>
        <dbReference type="Google" id="ProtNLM"/>
    </source>
</evidence>
<organism evidence="1 2">
    <name type="scientific">Clostridium innocuum</name>
    <dbReference type="NCBI Taxonomy" id="1522"/>
    <lineage>
        <taxon>Bacteria</taxon>
        <taxon>Bacillati</taxon>
        <taxon>Bacillota</taxon>
        <taxon>Clostridia</taxon>
        <taxon>Eubacteriales</taxon>
        <taxon>Clostridiaceae</taxon>
        <taxon>Clostridium</taxon>
    </lineage>
</organism>
<dbReference type="RefSeq" id="WP_044904627.1">
    <property type="nucleotide sequence ID" value="NZ_CAXULZ010000001.1"/>
</dbReference>
<protein>
    <recommendedName>
        <fullName evidence="3">Restriction alleviation protein, Lar family</fullName>
    </recommendedName>
</protein>
<gene>
    <name evidence="1" type="ORF">CIAN88_05995</name>
</gene>
<dbReference type="EMBL" id="JQIF01000023">
    <property type="protein sequence ID" value="KGJ54092.1"/>
    <property type="molecule type" value="Genomic_DNA"/>
</dbReference>
<reference evidence="1 2" key="1">
    <citation type="submission" date="2014-08" db="EMBL/GenBank/DDBJ databases">
        <title>Clostridium innocuum, an unnegligible vancomycin-resistant pathogen causing extra-intestinal infections.</title>
        <authorList>
            <person name="Feng Y."/>
            <person name="Chiu C.-H."/>
        </authorList>
    </citation>
    <scope>NUCLEOTIDE SEQUENCE [LARGE SCALE GENOMIC DNA]</scope>
    <source>
        <strain evidence="1 2">AN88</strain>
    </source>
</reference>
<name>A0A099IA49_CLOIN</name>
<sequence length="71" mass="8031">MEKDRIKPCPFCAGKVKVIKSPIGMIFFKCAECGCIVSFDTMKCNKHPEKAIEAFNRRAVSHDERRNAALN</sequence>